<dbReference type="EMBL" id="CAEZXB010000007">
    <property type="protein sequence ID" value="CAB4673054.1"/>
    <property type="molecule type" value="Genomic_DNA"/>
</dbReference>
<dbReference type="AlphaFoldDB" id="A0A6J6MJP0"/>
<dbReference type="PANTHER" id="PTHR30619:SF1">
    <property type="entry name" value="RECOMBINATION PROTEIN 2"/>
    <property type="match status" value="1"/>
</dbReference>
<dbReference type="NCBIfam" id="TIGR00360">
    <property type="entry name" value="ComEC_N-term"/>
    <property type="match status" value="1"/>
</dbReference>
<proteinExistence type="predicted"/>
<evidence type="ECO:0000313" key="9">
    <source>
        <dbReference type="EMBL" id="CAB4673054.1"/>
    </source>
</evidence>
<dbReference type="InterPro" id="IPR035681">
    <property type="entry name" value="ComA-like_MBL"/>
</dbReference>
<evidence type="ECO:0000256" key="4">
    <source>
        <dbReference type="ARBA" id="ARBA00022989"/>
    </source>
</evidence>
<sequence length="775" mass="83305">MAWAMRNLLISNHLSDFRNLVASWGDLRLLALALGIWSGVLLSHSFGFIPLLIAALVSLLITAARGPRTFRVALLSVVLFGAVLMYLRTLPLHELERYVGKRVNVEVVVTGDPVARSQKFGSVLGESFRTPARLEICEVGGSRLHLRVPVSLVTPHGDYTPSERVRFSARVIAPHGASAGTLISIGAVERIGSPSHLQSSAMKIRRGMRDAVDHRSPDVAGLLPGLVLGDTSQVDARLTADMKTTGLTHLTAVSGANLAILSALILFVMKWVRSPRWITIAVVALVLAFFVVLVRPQPSVMRAGAMAVVMLVAYGRGVKRAALPALAAAIFFLLLIDPWQGLTFGFALSVAATAGLLLIAPGLALRFSRRMPSWLAHALAIPIAAQLMCAPLILALSGNLSIIGVLANCVAAPLVAPATLLGLLAAVLSVLWLPLASFIAWCACIPTGCISWIAHHCAALPFASLPWGSSAIAIALFVLLLVLMVLLFKVHARTARISLVTILVVLIVSAYVPTGWPPSNWVMVMCDVGQGDALVLNGGGGKFVVVDTGPDPIAIDRCLRNVGVNHIALLLLTHDHADHVEGLPGVLRGRRVDEIWSSPLDDPPYEVARVRKWSQIIRMKRAPVGRTVRIGELEISPLWPQRIIGESAPNNSSVALLVSIKGIRIFLAADMEAPAQEELLSFLLRHREIPARNVDVLKVAHHGSAKQSPLLAAYLHPLFALVSVGKGNPYHHPAPLTLHLFAHARLFRTDRDGSVAVVSPLAVVKPRRTIWRRAG</sequence>
<protein>
    <submittedName>
        <fullName evidence="9">Unannotated protein</fullName>
    </submittedName>
</protein>
<feature type="domain" description="Metallo-beta-lactamase" evidence="7">
    <location>
        <begin position="527"/>
        <end position="707"/>
    </location>
</feature>
<evidence type="ECO:0000256" key="6">
    <source>
        <dbReference type="SAM" id="Phobius"/>
    </source>
</evidence>
<dbReference type="InterPro" id="IPR001279">
    <property type="entry name" value="Metallo-B-lactamas"/>
</dbReference>
<organism evidence="9">
    <name type="scientific">freshwater metagenome</name>
    <dbReference type="NCBI Taxonomy" id="449393"/>
    <lineage>
        <taxon>unclassified sequences</taxon>
        <taxon>metagenomes</taxon>
        <taxon>ecological metagenomes</taxon>
    </lineage>
</organism>
<comment type="subcellular location">
    <subcellularLocation>
        <location evidence="1">Cell membrane</location>
        <topology evidence="1">Multi-pass membrane protein</topology>
    </subcellularLocation>
</comment>
<dbReference type="GO" id="GO:0005886">
    <property type="term" value="C:plasma membrane"/>
    <property type="evidence" value="ECO:0007669"/>
    <property type="project" value="UniProtKB-SubCell"/>
</dbReference>
<dbReference type="InterPro" id="IPR004477">
    <property type="entry name" value="ComEC_N"/>
</dbReference>
<keyword evidence="2" id="KW-1003">Cell membrane</keyword>
<name>A0A6J6MJP0_9ZZZZ</name>
<feature type="transmembrane region" description="Helical" evidence="6">
    <location>
        <begin position="467"/>
        <end position="488"/>
    </location>
</feature>
<accession>A0A6J6MJP0</accession>
<feature type="transmembrane region" description="Helical" evidence="6">
    <location>
        <begin position="247"/>
        <end position="271"/>
    </location>
</feature>
<gene>
    <name evidence="9" type="ORF">UFOPK2342_00572</name>
    <name evidence="10" type="ORF">UFOPK2423_00885</name>
</gene>
<feature type="transmembrane region" description="Helical" evidence="6">
    <location>
        <begin position="374"/>
        <end position="396"/>
    </location>
</feature>
<evidence type="ECO:0000256" key="3">
    <source>
        <dbReference type="ARBA" id="ARBA00022692"/>
    </source>
</evidence>
<evidence type="ECO:0000256" key="5">
    <source>
        <dbReference type="ARBA" id="ARBA00023136"/>
    </source>
</evidence>
<dbReference type="SUPFAM" id="SSF56281">
    <property type="entry name" value="Metallo-hydrolase/oxidoreductase"/>
    <property type="match status" value="1"/>
</dbReference>
<feature type="transmembrane region" description="Helical" evidence="6">
    <location>
        <begin position="277"/>
        <end position="296"/>
    </location>
</feature>
<evidence type="ECO:0000256" key="2">
    <source>
        <dbReference type="ARBA" id="ARBA00022475"/>
    </source>
</evidence>
<dbReference type="InterPro" id="IPR052159">
    <property type="entry name" value="Competence_DNA_uptake"/>
</dbReference>
<feature type="domain" description="ComEC/Rec2-related protein" evidence="8">
    <location>
        <begin position="226"/>
        <end position="487"/>
    </location>
</feature>
<feature type="transmembrane region" description="Helical" evidence="6">
    <location>
        <begin position="342"/>
        <end position="367"/>
    </location>
</feature>
<keyword evidence="5 6" id="KW-0472">Membrane</keyword>
<feature type="transmembrane region" description="Helical" evidence="6">
    <location>
        <begin position="317"/>
        <end position="336"/>
    </location>
</feature>
<dbReference type="CDD" id="cd07731">
    <property type="entry name" value="ComA-like_MBL-fold"/>
    <property type="match status" value="1"/>
</dbReference>
<reference evidence="9" key="1">
    <citation type="submission" date="2020-05" db="EMBL/GenBank/DDBJ databases">
        <authorList>
            <person name="Chiriac C."/>
            <person name="Salcher M."/>
            <person name="Ghai R."/>
            <person name="Kavagutti S V."/>
        </authorList>
    </citation>
    <scope>NUCLEOTIDE SEQUENCE</scope>
</reference>
<feature type="transmembrane region" description="Helical" evidence="6">
    <location>
        <begin position="402"/>
        <end position="428"/>
    </location>
</feature>
<evidence type="ECO:0000259" key="7">
    <source>
        <dbReference type="Pfam" id="PF00753"/>
    </source>
</evidence>
<feature type="transmembrane region" description="Helical" evidence="6">
    <location>
        <begin position="70"/>
        <end position="87"/>
    </location>
</feature>
<dbReference type="Pfam" id="PF00753">
    <property type="entry name" value="Lactamase_B"/>
    <property type="match status" value="1"/>
</dbReference>
<dbReference type="EMBL" id="CAEZXN010000017">
    <property type="protein sequence ID" value="CAB4696206.1"/>
    <property type="molecule type" value="Genomic_DNA"/>
</dbReference>
<feature type="transmembrane region" description="Helical" evidence="6">
    <location>
        <begin position="495"/>
        <end position="516"/>
    </location>
</feature>
<keyword evidence="3 6" id="KW-0812">Transmembrane</keyword>
<keyword evidence="4 6" id="KW-1133">Transmembrane helix</keyword>
<evidence type="ECO:0000313" key="10">
    <source>
        <dbReference type="EMBL" id="CAB4696206.1"/>
    </source>
</evidence>
<evidence type="ECO:0000256" key="1">
    <source>
        <dbReference type="ARBA" id="ARBA00004651"/>
    </source>
</evidence>
<dbReference type="PANTHER" id="PTHR30619">
    <property type="entry name" value="DNA INTERNALIZATION/COMPETENCE PROTEIN COMEC/REC2"/>
    <property type="match status" value="1"/>
</dbReference>
<evidence type="ECO:0000259" key="8">
    <source>
        <dbReference type="Pfam" id="PF03772"/>
    </source>
</evidence>
<feature type="transmembrane region" description="Helical" evidence="6">
    <location>
        <begin position="435"/>
        <end position="455"/>
    </location>
</feature>
<dbReference type="Pfam" id="PF03772">
    <property type="entry name" value="Competence"/>
    <property type="match status" value="1"/>
</dbReference>
<dbReference type="Gene3D" id="3.60.15.10">
    <property type="entry name" value="Ribonuclease Z/Hydroxyacylglutathione hydrolase-like"/>
    <property type="match status" value="1"/>
</dbReference>
<dbReference type="InterPro" id="IPR036866">
    <property type="entry name" value="RibonucZ/Hydroxyglut_hydro"/>
</dbReference>